<feature type="region of interest" description="Disordered" evidence="1">
    <location>
        <begin position="1"/>
        <end position="24"/>
    </location>
</feature>
<dbReference type="PANTHER" id="PTHR41247:SF1">
    <property type="entry name" value="HTH-TYPE TRANSCRIPTIONAL REPRESSOR YCNK"/>
    <property type="match status" value="1"/>
</dbReference>
<dbReference type="EMBL" id="JBHSFA010000002">
    <property type="protein sequence ID" value="MFC4541180.1"/>
    <property type="molecule type" value="Genomic_DNA"/>
</dbReference>
<dbReference type="PANTHER" id="PTHR41247">
    <property type="entry name" value="HTH-TYPE TRANSCRIPTIONAL REPRESSOR YCNK"/>
    <property type="match status" value="1"/>
</dbReference>
<accession>A0ABD5PKX2</accession>
<comment type="caution">
    <text evidence="2">The sequence shown here is derived from an EMBL/GenBank/DDBJ whole genome shotgun (WGS) entry which is preliminary data.</text>
</comment>
<dbReference type="Pfam" id="PF05573">
    <property type="entry name" value="NosL"/>
    <property type="match status" value="1"/>
</dbReference>
<organism evidence="2 3">
    <name type="scientific">Halosolutus amylolyticus</name>
    <dbReference type="NCBI Taxonomy" id="2932267"/>
    <lineage>
        <taxon>Archaea</taxon>
        <taxon>Methanobacteriati</taxon>
        <taxon>Methanobacteriota</taxon>
        <taxon>Stenosarchaea group</taxon>
        <taxon>Halobacteria</taxon>
        <taxon>Halobacteriales</taxon>
        <taxon>Natrialbaceae</taxon>
        <taxon>Halosolutus</taxon>
    </lineage>
</organism>
<proteinExistence type="predicted"/>
<dbReference type="PROSITE" id="PS51318">
    <property type="entry name" value="TAT"/>
    <property type="match status" value="1"/>
</dbReference>
<evidence type="ECO:0000313" key="3">
    <source>
        <dbReference type="Proteomes" id="UP001595898"/>
    </source>
</evidence>
<dbReference type="InterPro" id="IPR006311">
    <property type="entry name" value="TAT_signal"/>
</dbReference>
<sequence length="202" mass="21368">MTRRDRTHDCAHGHPGGGAGTDRYSRRRLLGGIGAVAAAGLAGCLGSADGGDESPAEPIALDEGQTCDVCGMTIADHYGPAGQLFYADGKPGDRDGPARFDSLSELLASHEERVARGWTLRDAFVTDYSRVEYALRKREGVIYISSHVAADAFADATTLHYVVDSGVEGAMGEAIVPFGDRDDAEAFVAAHDGEIRGWDDLL</sequence>
<dbReference type="SUPFAM" id="SSF160387">
    <property type="entry name" value="NosL/MerB-like"/>
    <property type="match status" value="1"/>
</dbReference>
<evidence type="ECO:0000256" key="1">
    <source>
        <dbReference type="SAM" id="MobiDB-lite"/>
    </source>
</evidence>
<dbReference type="AlphaFoldDB" id="A0ABD5PKX2"/>
<evidence type="ECO:0000313" key="2">
    <source>
        <dbReference type="EMBL" id="MFC4541180.1"/>
    </source>
</evidence>
<dbReference type="Proteomes" id="UP001595898">
    <property type="component" value="Unassembled WGS sequence"/>
</dbReference>
<feature type="compositionally biased region" description="Basic and acidic residues" evidence="1">
    <location>
        <begin position="1"/>
        <end position="12"/>
    </location>
</feature>
<keyword evidence="3" id="KW-1185">Reference proteome</keyword>
<reference evidence="2 3" key="1">
    <citation type="journal article" date="2019" name="Int. J. Syst. Evol. Microbiol.">
        <title>The Global Catalogue of Microorganisms (GCM) 10K type strain sequencing project: providing services to taxonomists for standard genome sequencing and annotation.</title>
        <authorList>
            <consortium name="The Broad Institute Genomics Platform"/>
            <consortium name="The Broad Institute Genome Sequencing Center for Infectious Disease"/>
            <person name="Wu L."/>
            <person name="Ma J."/>
        </authorList>
    </citation>
    <scope>NUCLEOTIDE SEQUENCE [LARGE SCALE GENOMIC DNA]</scope>
    <source>
        <strain evidence="2 3">WLHS5</strain>
    </source>
</reference>
<gene>
    <name evidence="2" type="ORF">ACFO5R_04460</name>
</gene>
<dbReference type="RefSeq" id="WP_321575755.1">
    <property type="nucleotide sequence ID" value="NZ_JALIQP010000001.1"/>
</dbReference>
<name>A0ABD5PKX2_9EURY</name>
<dbReference type="Gene3D" id="3.30.70.2050">
    <property type="match status" value="1"/>
</dbReference>
<dbReference type="InterPro" id="IPR008719">
    <property type="entry name" value="N2O_reductase_NosL"/>
</dbReference>
<protein>
    <submittedName>
        <fullName evidence="2">Nitrous oxide reductase accessory protein NosL</fullName>
    </submittedName>
</protein>